<proteinExistence type="predicted"/>
<accession>A0A1G9QBW2</accession>
<dbReference type="Proteomes" id="UP000198680">
    <property type="component" value="Unassembled WGS sequence"/>
</dbReference>
<feature type="transmembrane region" description="Helical" evidence="2">
    <location>
        <begin position="59"/>
        <end position="82"/>
    </location>
</feature>
<reference evidence="4" key="1">
    <citation type="submission" date="2016-10" db="EMBL/GenBank/DDBJ databases">
        <authorList>
            <person name="Varghese N."/>
            <person name="Submissions S."/>
        </authorList>
    </citation>
    <scope>NUCLEOTIDE SEQUENCE [LARGE SCALE GENOMIC DNA]</scope>
    <source>
        <strain evidence="4">DSM 45419</strain>
    </source>
</reference>
<evidence type="ECO:0000256" key="1">
    <source>
        <dbReference type="SAM" id="MobiDB-lite"/>
    </source>
</evidence>
<gene>
    <name evidence="3" type="ORF">SAMN05660642_01601</name>
</gene>
<dbReference type="RefSeq" id="WP_091216066.1">
    <property type="nucleotide sequence ID" value="NZ_FNHE01000003.1"/>
</dbReference>
<feature type="region of interest" description="Disordered" evidence="1">
    <location>
        <begin position="104"/>
        <end position="129"/>
    </location>
</feature>
<sequence>MAAQAGFTRLGSVQRYVSGLKAVLAIPIGAFAAARIAALAAAIVLAAATGPDTWGGASWVGGGLGLGEALAGALSVVPTSLLRLSAARTPAPVGVRADLGGLGGQIGGQPSAGDRWRPLRTAQDVRNGP</sequence>
<dbReference type="AlphaFoldDB" id="A0A1G9QBW2"/>
<evidence type="ECO:0000313" key="3">
    <source>
        <dbReference type="EMBL" id="SDM08562.1"/>
    </source>
</evidence>
<keyword evidence="2" id="KW-0812">Transmembrane</keyword>
<keyword evidence="4" id="KW-1185">Reference proteome</keyword>
<feature type="transmembrane region" description="Helical" evidence="2">
    <location>
        <begin position="22"/>
        <end position="47"/>
    </location>
</feature>
<keyword evidence="2" id="KW-0472">Membrane</keyword>
<organism evidence="3 4">
    <name type="scientific">Geodermatophilus siccatus</name>
    <dbReference type="NCBI Taxonomy" id="1137991"/>
    <lineage>
        <taxon>Bacteria</taxon>
        <taxon>Bacillati</taxon>
        <taxon>Actinomycetota</taxon>
        <taxon>Actinomycetes</taxon>
        <taxon>Geodermatophilales</taxon>
        <taxon>Geodermatophilaceae</taxon>
        <taxon>Geodermatophilus</taxon>
    </lineage>
</organism>
<keyword evidence="2" id="KW-1133">Transmembrane helix</keyword>
<evidence type="ECO:0000313" key="4">
    <source>
        <dbReference type="Proteomes" id="UP000198680"/>
    </source>
</evidence>
<name>A0A1G9QBW2_9ACTN</name>
<protein>
    <submittedName>
        <fullName evidence="3">ABC-2 type transport system permease protein</fullName>
    </submittedName>
</protein>
<evidence type="ECO:0000256" key="2">
    <source>
        <dbReference type="SAM" id="Phobius"/>
    </source>
</evidence>
<dbReference type="EMBL" id="FNHE01000003">
    <property type="protein sequence ID" value="SDM08562.1"/>
    <property type="molecule type" value="Genomic_DNA"/>
</dbReference>